<gene>
    <name evidence="1" type="ORF">ULVI_14870</name>
</gene>
<protein>
    <submittedName>
        <fullName evidence="1">Methyltransferase</fullName>
    </submittedName>
</protein>
<dbReference type="EMBL" id="LRXL01000053">
    <property type="protein sequence ID" value="OAB75755.1"/>
    <property type="molecule type" value="Genomic_DNA"/>
</dbReference>
<dbReference type="Proteomes" id="UP000077013">
    <property type="component" value="Unassembled WGS sequence"/>
</dbReference>
<dbReference type="STRING" id="1763537.ULVI_14870"/>
<organism evidence="1 2">
    <name type="scientific">Cochleicola gelatinilyticus</name>
    <dbReference type="NCBI Taxonomy" id="1763537"/>
    <lineage>
        <taxon>Bacteria</taxon>
        <taxon>Pseudomonadati</taxon>
        <taxon>Bacteroidota</taxon>
        <taxon>Flavobacteriia</taxon>
        <taxon>Flavobacteriales</taxon>
        <taxon>Flavobacteriaceae</taxon>
        <taxon>Cochleicola</taxon>
    </lineage>
</organism>
<dbReference type="Gene3D" id="3.40.50.150">
    <property type="entry name" value="Vaccinia Virus protein VP39"/>
    <property type="match status" value="1"/>
</dbReference>
<proteinExistence type="predicted"/>
<accession>A0A167EPT7</accession>
<evidence type="ECO:0000313" key="2">
    <source>
        <dbReference type="Proteomes" id="UP000077013"/>
    </source>
</evidence>
<dbReference type="GO" id="GO:0008168">
    <property type="term" value="F:methyltransferase activity"/>
    <property type="evidence" value="ECO:0007669"/>
    <property type="project" value="UniProtKB-KW"/>
</dbReference>
<dbReference type="SUPFAM" id="SSF53335">
    <property type="entry name" value="S-adenosyl-L-methionine-dependent methyltransferases"/>
    <property type="match status" value="1"/>
</dbReference>
<keyword evidence="2" id="KW-1185">Reference proteome</keyword>
<dbReference type="InterPro" id="IPR029063">
    <property type="entry name" value="SAM-dependent_MTases_sf"/>
</dbReference>
<comment type="caution">
    <text evidence="1">The sequence shown here is derived from an EMBL/GenBank/DDBJ whole genome shotgun (WGS) entry which is preliminary data.</text>
</comment>
<sequence length="256" mass="29581">MYHQIKSYIQFLFSSTNAHGVHSPFVYNLVTKCFYDKKKYKEYLLLKAHRKELTLTSETISVTDFGAGSRVFTSKERQVSAIAKNAGITRKRQRLLFRLSNYFSAETTLELGTSLGMATVALSLGNPSGKISTVEGCPQTATIAKKYFEQFQLQNIELFQEKFESFLTRYKEPVSLVFIDGSHSKEKTLQYFESLLPNITNDSIIIFDDIYWSLEMTAAWNIVCKHPKVTVSIDTFQWGLLFFRKEQKKQHFKIRV</sequence>
<name>A0A167EPT7_9FLAO</name>
<reference evidence="1 2" key="1">
    <citation type="submission" date="2016-02" db="EMBL/GenBank/DDBJ databases">
        <title>Ulvibacter sp. LPB0005, isolated from Thais luteostoma.</title>
        <authorList>
            <person name="Shin S.-K."/>
            <person name="Yi H."/>
        </authorList>
    </citation>
    <scope>NUCLEOTIDE SEQUENCE [LARGE SCALE GENOMIC DNA]</scope>
    <source>
        <strain evidence="1 2">LPB0005</strain>
    </source>
</reference>
<dbReference type="Pfam" id="PF13578">
    <property type="entry name" value="Methyltransf_24"/>
    <property type="match status" value="1"/>
</dbReference>
<keyword evidence="1" id="KW-0808">Transferase</keyword>
<dbReference type="AlphaFoldDB" id="A0A167EPT7"/>
<keyword evidence="1" id="KW-0489">Methyltransferase</keyword>
<dbReference type="GO" id="GO:0032259">
    <property type="term" value="P:methylation"/>
    <property type="evidence" value="ECO:0007669"/>
    <property type="project" value="UniProtKB-KW"/>
</dbReference>
<dbReference type="OrthoDB" id="5464618at2"/>
<evidence type="ECO:0000313" key="1">
    <source>
        <dbReference type="EMBL" id="OAB75755.1"/>
    </source>
</evidence>
<dbReference type="RefSeq" id="WP_068593595.1">
    <property type="nucleotide sequence ID" value="NZ_LRXL01000053.1"/>
</dbReference>